<comment type="similarity">
    <text evidence="1">Belongs to the AfsR/DnrI/RedD regulatory family.</text>
</comment>
<keyword evidence="2" id="KW-0902">Two-component regulatory system</keyword>
<gene>
    <name evidence="8" type="ORF">GT019_25665</name>
</gene>
<dbReference type="Gene3D" id="1.25.40.10">
    <property type="entry name" value="Tetratricopeptide repeat domain"/>
    <property type="match status" value="1"/>
</dbReference>
<dbReference type="EMBL" id="JAAAMV010000026">
    <property type="protein sequence ID" value="NBD27272.1"/>
    <property type="molecule type" value="Genomic_DNA"/>
</dbReference>
<evidence type="ECO:0000313" key="8">
    <source>
        <dbReference type="EMBL" id="NBD27272.1"/>
    </source>
</evidence>
<keyword evidence="4" id="KW-0238">DNA-binding</keyword>
<dbReference type="InterPro" id="IPR036388">
    <property type="entry name" value="WH-like_DNA-bd_sf"/>
</dbReference>
<accession>A0ABW9XX32</accession>
<protein>
    <submittedName>
        <fullName evidence="8">Response regulator</fullName>
    </submittedName>
</protein>
<name>A0ABW9XX32_9BACL</name>
<dbReference type="PROSITE" id="PS50110">
    <property type="entry name" value="RESPONSE_REGULATORY"/>
    <property type="match status" value="1"/>
</dbReference>
<dbReference type="InterPro" id="IPR005158">
    <property type="entry name" value="BTAD"/>
</dbReference>
<evidence type="ECO:0000256" key="5">
    <source>
        <dbReference type="ARBA" id="ARBA00023163"/>
    </source>
</evidence>
<feature type="domain" description="Response regulatory" evidence="7">
    <location>
        <begin position="3"/>
        <end position="117"/>
    </location>
</feature>
<dbReference type="Gene3D" id="3.40.50.2300">
    <property type="match status" value="1"/>
</dbReference>
<dbReference type="RefSeq" id="WP_161746294.1">
    <property type="nucleotide sequence ID" value="NZ_JAAAMV010000026.1"/>
</dbReference>
<evidence type="ECO:0000256" key="3">
    <source>
        <dbReference type="ARBA" id="ARBA00023015"/>
    </source>
</evidence>
<evidence type="ECO:0000256" key="4">
    <source>
        <dbReference type="ARBA" id="ARBA00023125"/>
    </source>
</evidence>
<sequence length="380" mass="43289">MLRAVIVDDERPAIRRLQQMLDSREDIEIVGGFTKASEALRAFADLKPDVAFLDIEMPERSGLALASLLLDLHEDVEIVFVTAYNQYALEAFRVNAVDYLLKPVDPALLGHTLQRIGKRKMRVPAAAPAPAQAPEQAAPARMQCFGSFAVTGIDGQPVRFPTAKAEELLAYFLVHSGTELSKWKICEALWPDHEPDKAEHNLHTSVYRMKKTLQENGIGVKLASRKGVYRLEPPDSCDYLAWRASVGRGSDSLLPDTEEAERLLYRYRGTLFGDKDYPWCEPERERVRKSFAEHAKQVVRTFMDAENHERAQDLLQFLLDRVPDDEAAHERLLGIYAHRQDRTAFFAHYKKMEHWLQKEVGIAPSASMKKLYKKMKAELK</sequence>
<dbReference type="InterPro" id="IPR011990">
    <property type="entry name" value="TPR-like_helical_dom_sf"/>
</dbReference>
<dbReference type="Gene3D" id="1.10.10.10">
    <property type="entry name" value="Winged helix-like DNA-binding domain superfamily/Winged helix DNA-binding domain"/>
    <property type="match status" value="1"/>
</dbReference>
<dbReference type="SMART" id="SM00448">
    <property type="entry name" value="REC"/>
    <property type="match status" value="1"/>
</dbReference>
<dbReference type="InterPro" id="IPR016032">
    <property type="entry name" value="Sig_transdc_resp-reg_C-effctor"/>
</dbReference>
<reference evidence="8 9" key="1">
    <citation type="submission" date="2020-01" db="EMBL/GenBank/DDBJ databases">
        <title>Paenibacillus soybeanensis sp. nov. isolated from the nodules of soybean (Glycine max(L.) Merr).</title>
        <authorList>
            <person name="Wang H."/>
        </authorList>
    </citation>
    <scope>NUCLEOTIDE SEQUENCE [LARGE SCALE GENOMIC DNA]</scope>
    <source>
        <strain evidence="8 9">T1</strain>
    </source>
</reference>
<evidence type="ECO:0000259" key="7">
    <source>
        <dbReference type="PROSITE" id="PS50110"/>
    </source>
</evidence>
<dbReference type="InterPro" id="IPR001789">
    <property type="entry name" value="Sig_transdc_resp-reg_receiver"/>
</dbReference>
<dbReference type="Pfam" id="PF03704">
    <property type="entry name" value="BTAD"/>
    <property type="match status" value="1"/>
</dbReference>
<evidence type="ECO:0000256" key="2">
    <source>
        <dbReference type="ARBA" id="ARBA00023012"/>
    </source>
</evidence>
<dbReference type="SMART" id="SM01043">
    <property type="entry name" value="BTAD"/>
    <property type="match status" value="1"/>
</dbReference>
<evidence type="ECO:0000256" key="6">
    <source>
        <dbReference type="PROSITE-ProRule" id="PRU00169"/>
    </source>
</evidence>
<feature type="modified residue" description="4-aspartylphosphate" evidence="6">
    <location>
        <position position="54"/>
    </location>
</feature>
<dbReference type="SUPFAM" id="SSF46894">
    <property type="entry name" value="C-terminal effector domain of the bipartite response regulators"/>
    <property type="match status" value="1"/>
</dbReference>
<dbReference type="PANTHER" id="PTHR35807:SF2">
    <property type="entry name" value="TRANSCRIPTIONAL ACTIVATOR DOMAIN"/>
    <property type="match status" value="1"/>
</dbReference>
<keyword evidence="3" id="KW-0805">Transcription regulation</keyword>
<keyword evidence="9" id="KW-1185">Reference proteome</keyword>
<proteinExistence type="inferred from homology"/>
<keyword evidence="6" id="KW-0597">Phosphoprotein</keyword>
<evidence type="ECO:0000313" key="9">
    <source>
        <dbReference type="Proteomes" id="UP000665561"/>
    </source>
</evidence>
<dbReference type="SUPFAM" id="SSF48452">
    <property type="entry name" value="TPR-like"/>
    <property type="match status" value="1"/>
</dbReference>
<dbReference type="InterPro" id="IPR001867">
    <property type="entry name" value="OmpR/PhoB-type_DNA-bd"/>
</dbReference>
<dbReference type="Proteomes" id="UP000665561">
    <property type="component" value="Unassembled WGS sequence"/>
</dbReference>
<dbReference type="InterPro" id="IPR051677">
    <property type="entry name" value="AfsR-DnrI-RedD_regulator"/>
</dbReference>
<dbReference type="PANTHER" id="PTHR35807">
    <property type="entry name" value="TRANSCRIPTIONAL REGULATOR REDD-RELATED"/>
    <property type="match status" value="1"/>
</dbReference>
<keyword evidence="5" id="KW-0804">Transcription</keyword>
<comment type="caution">
    <text evidence="8">The sequence shown here is derived from an EMBL/GenBank/DDBJ whole genome shotgun (WGS) entry which is preliminary data.</text>
</comment>
<dbReference type="Pfam" id="PF00072">
    <property type="entry name" value="Response_reg"/>
    <property type="match status" value="1"/>
</dbReference>
<dbReference type="InterPro" id="IPR011006">
    <property type="entry name" value="CheY-like_superfamily"/>
</dbReference>
<dbReference type="SUPFAM" id="SSF52172">
    <property type="entry name" value="CheY-like"/>
    <property type="match status" value="1"/>
</dbReference>
<dbReference type="SMART" id="SM00862">
    <property type="entry name" value="Trans_reg_C"/>
    <property type="match status" value="1"/>
</dbReference>
<organism evidence="8 9">
    <name type="scientific">Paenibacillus glycinis</name>
    <dbReference type="NCBI Taxonomy" id="2697035"/>
    <lineage>
        <taxon>Bacteria</taxon>
        <taxon>Bacillati</taxon>
        <taxon>Bacillota</taxon>
        <taxon>Bacilli</taxon>
        <taxon>Bacillales</taxon>
        <taxon>Paenibacillaceae</taxon>
        <taxon>Paenibacillus</taxon>
    </lineage>
</organism>
<evidence type="ECO:0000256" key="1">
    <source>
        <dbReference type="ARBA" id="ARBA00005820"/>
    </source>
</evidence>